<dbReference type="SMART" id="SM00091">
    <property type="entry name" value="PAS"/>
    <property type="match status" value="3"/>
</dbReference>
<feature type="domain" description="PAS" evidence="18">
    <location>
        <begin position="400"/>
        <end position="472"/>
    </location>
</feature>
<feature type="modified residue" description="4-aspartylphosphate" evidence="13">
    <location>
        <position position="989"/>
    </location>
</feature>
<keyword evidence="6" id="KW-0812">Transmembrane</keyword>
<dbReference type="InterPro" id="IPR036641">
    <property type="entry name" value="HPT_dom_sf"/>
</dbReference>
<dbReference type="InterPro" id="IPR011006">
    <property type="entry name" value="CheY-like_superfamily"/>
</dbReference>
<dbReference type="Pfam" id="PF02518">
    <property type="entry name" value="HATPase_c"/>
    <property type="match status" value="1"/>
</dbReference>
<organism evidence="21 22">
    <name type="scientific">Azospirillum oleiclasticum</name>
    <dbReference type="NCBI Taxonomy" id="2735135"/>
    <lineage>
        <taxon>Bacteria</taxon>
        <taxon>Pseudomonadati</taxon>
        <taxon>Pseudomonadota</taxon>
        <taxon>Alphaproteobacteria</taxon>
        <taxon>Rhodospirillales</taxon>
        <taxon>Azospirillaceae</taxon>
        <taxon>Azospirillum</taxon>
    </lineage>
</organism>
<proteinExistence type="predicted"/>
<dbReference type="SUPFAM" id="SSF52172">
    <property type="entry name" value="CheY-like"/>
    <property type="match status" value="2"/>
</dbReference>
<evidence type="ECO:0000256" key="3">
    <source>
        <dbReference type="ARBA" id="ARBA00012438"/>
    </source>
</evidence>
<dbReference type="InterPro" id="IPR013655">
    <property type="entry name" value="PAS_fold_3"/>
</dbReference>
<dbReference type="InterPro" id="IPR000014">
    <property type="entry name" value="PAS"/>
</dbReference>
<dbReference type="SUPFAM" id="SSF55785">
    <property type="entry name" value="PYP-like sensor domain (PAS domain)"/>
    <property type="match status" value="3"/>
</dbReference>
<evidence type="ECO:0000256" key="10">
    <source>
        <dbReference type="ARBA" id="ARBA00023012"/>
    </source>
</evidence>
<dbReference type="SMART" id="SM00448">
    <property type="entry name" value="REC"/>
    <property type="match status" value="2"/>
</dbReference>
<dbReference type="SUPFAM" id="SSF47384">
    <property type="entry name" value="Homodimeric domain of signal transducing histidine kinase"/>
    <property type="match status" value="1"/>
</dbReference>
<dbReference type="Gene3D" id="3.30.565.10">
    <property type="entry name" value="Histidine kinase-like ATPase, C-terminal domain"/>
    <property type="match status" value="1"/>
</dbReference>
<dbReference type="Pfam" id="PF00989">
    <property type="entry name" value="PAS"/>
    <property type="match status" value="1"/>
</dbReference>
<comment type="subcellular location">
    <subcellularLocation>
        <location evidence="2">Cell membrane</location>
        <topology evidence="2">Multi-pass membrane protein</topology>
    </subcellularLocation>
</comment>
<evidence type="ECO:0000256" key="6">
    <source>
        <dbReference type="ARBA" id="ARBA00022692"/>
    </source>
</evidence>
<evidence type="ECO:0000259" key="18">
    <source>
        <dbReference type="PROSITE" id="PS50112"/>
    </source>
</evidence>
<dbReference type="RefSeq" id="WP_180280018.1">
    <property type="nucleotide sequence ID" value="NZ_JABFDB010000001.1"/>
</dbReference>
<evidence type="ECO:0000256" key="2">
    <source>
        <dbReference type="ARBA" id="ARBA00004651"/>
    </source>
</evidence>
<comment type="catalytic activity">
    <reaction evidence="1">
        <text>ATP + protein L-histidine = ADP + protein N-phospho-L-histidine.</text>
        <dbReference type="EC" id="2.7.13.3"/>
    </reaction>
</comment>
<evidence type="ECO:0000259" key="19">
    <source>
        <dbReference type="PROSITE" id="PS50113"/>
    </source>
</evidence>
<evidence type="ECO:0000256" key="15">
    <source>
        <dbReference type="SAM" id="MobiDB-lite"/>
    </source>
</evidence>
<evidence type="ECO:0000256" key="14">
    <source>
        <dbReference type="SAM" id="Coils"/>
    </source>
</evidence>
<dbReference type="SMART" id="SM00388">
    <property type="entry name" value="HisKA"/>
    <property type="match status" value="1"/>
</dbReference>
<dbReference type="SMART" id="SM00387">
    <property type="entry name" value="HATPase_c"/>
    <property type="match status" value="1"/>
</dbReference>
<dbReference type="InterPro" id="IPR004358">
    <property type="entry name" value="Sig_transdc_His_kin-like_C"/>
</dbReference>
<keyword evidence="22" id="KW-1185">Reference proteome</keyword>
<evidence type="ECO:0000256" key="9">
    <source>
        <dbReference type="ARBA" id="ARBA00022989"/>
    </source>
</evidence>
<dbReference type="Pfam" id="PF00072">
    <property type="entry name" value="Response_reg"/>
    <property type="match status" value="2"/>
</dbReference>
<dbReference type="CDD" id="cd17546">
    <property type="entry name" value="REC_hyHK_CKI1_RcsC-like"/>
    <property type="match status" value="2"/>
</dbReference>
<dbReference type="PRINTS" id="PR00344">
    <property type="entry name" value="BCTRLSENSOR"/>
</dbReference>
<keyword evidence="7" id="KW-0547">Nucleotide-binding</keyword>
<feature type="domain" description="Histidine kinase" evidence="16">
    <location>
        <begin position="547"/>
        <end position="770"/>
    </location>
</feature>
<dbReference type="PROSITE" id="PS50110">
    <property type="entry name" value="RESPONSE_REGULATORY"/>
    <property type="match status" value="2"/>
</dbReference>
<evidence type="ECO:0000256" key="8">
    <source>
        <dbReference type="ARBA" id="ARBA00022840"/>
    </source>
</evidence>
<evidence type="ECO:0000256" key="12">
    <source>
        <dbReference type="PROSITE-ProRule" id="PRU00110"/>
    </source>
</evidence>
<reference evidence="21 22" key="1">
    <citation type="submission" date="2020-05" db="EMBL/GenBank/DDBJ databases">
        <title>Azospirillum oleiclasticum sp. nov, a nitrogen-fixing and heavy crude oil-emulsifying bacterium isolated from the crude oil of Yumen Oilfield.</title>
        <authorList>
            <person name="Wu D."/>
            <person name="Cai M."/>
            <person name="Zhang X."/>
        </authorList>
    </citation>
    <scope>NUCLEOTIDE SEQUENCE [LARGE SCALE GENOMIC DNA]</scope>
    <source>
        <strain evidence="21 22">ROY-1-1-2</strain>
    </source>
</reference>
<evidence type="ECO:0000259" key="17">
    <source>
        <dbReference type="PROSITE" id="PS50110"/>
    </source>
</evidence>
<dbReference type="PANTHER" id="PTHR45339:SF1">
    <property type="entry name" value="HYBRID SIGNAL TRANSDUCTION HISTIDINE KINASE J"/>
    <property type="match status" value="1"/>
</dbReference>
<dbReference type="PROSITE" id="PS50113">
    <property type="entry name" value="PAC"/>
    <property type="match status" value="3"/>
</dbReference>
<feature type="domain" description="HPt" evidence="20">
    <location>
        <begin position="1110"/>
        <end position="1202"/>
    </location>
</feature>
<dbReference type="PANTHER" id="PTHR45339">
    <property type="entry name" value="HYBRID SIGNAL TRANSDUCTION HISTIDINE KINASE J"/>
    <property type="match status" value="1"/>
</dbReference>
<dbReference type="Pfam" id="PF13426">
    <property type="entry name" value="PAS_9"/>
    <property type="match status" value="1"/>
</dbReference>
<evidence type="ECO:0000256" key="13">
    <source>
        <dbReference type="PROSITE-ProRule" id="PRU00169"/>
    </source>
</evidence>
<dbReference type="InterPro" id="IPR035965">
    <property type="entry name" value="PAS-like_dom_sf"/>
</dbReference>
<feature type="domain" description="Response regulatory" evidence="17">
    <location>
        <begin position="788"/>
        <end position="910"/>
    </location>
</feature>
<evidence type="ECO:0000313" key="22">
    <source>
        <dbReference type="Proteomes" id="UP000584642"/>
    </source>
</evidence>
<dbReference type="Gene3D" id="1.20.120.160">
    <property type="entry name" value="HPT domain"/>
    <property type="match status" value="1"/>
</dbReference>
<dbReference type="SMART" id="SM00073">
    <property type="entry name" value="HPT"/>
    <property type="match status" value="1"/>
</dbReference>
<evidence type="ECO:0000313" key="21">
    <source>
        <dbReference type="EMBL" id="NYZ18256.1"/>
    </source>
</evidence>
<dbReference type="Gene3D" id="3.30.450.20">
    <property type="entry name" value="PAS domain"/>
    <property type="match status" value="3"/>
</dbReference>
<dbReference type="Pfam" id="PF08447">
    <property type="entry name" value="PAS_3"/>
    <property type="match status" value="1"/>
</dbReference>
<dbReference type="PROSITE" id="PS50112">
    <property type="entry name" value="PAS"/>
    <property type="match status" value="3"/>
</dbReference>
<dbReference type="Pfam" id="PF01627">
    <property type="entry name" value="Hpt"/>
    <property type="match status" value="1"/>
</dbReference>
<dbReference type="Gene3D" id="1.10.287.130">
    <property type="match status" value="1"/>
</dbReference>
<evidence type="ECO:0000259" key="20">
    <source>
        <dbReference type="PROSITE" id="PS50894"/>
    </source>
</evidence>
<sequence>MHRLLQSQLKRVAGLRTPEELAGVLDVVKTLAARDGVSPEAARFLAEAGTLLGRIDQSYEQHDRDLSLRARSLQISSQELADANERLRRDAAVQTEAIGRLRATANSLLRADGLPEMGDDATGLDELSQVMETLVRDRAAAQRELERQKFALDQHAIVSITDVSGRIIYANDKFCQISGFDRDELIGRDHRIVNSGLHPSGFFEEMWHTIMGGQVWHGEICNRAKDGSNYWVAATIVPLLDGNGNIVQYIAIRTDITLQKLMEEKLTESRRFLQSITDAMGEGVFSLDRDGHCTFMNPEAERLLGWSLADMRGISFHDAVHFETVSGERVAQADCEVLKTLRRGEIHRSESDHFVRRDGTLFPISIVSVPLRENGRITGSVGVFQDITERKRILHALQESEERLQIALDASTTGLWDWNPKTDRAFFSDHWLGMLGYRQGEIPQCGKTWLALLHPDDRGFVQAALDDHIAGRTPVYEIEFRMRHKSGGWTWVLAAGKVMARDEDGLPVRIAGIHKDISDRKQAEVELARAKEEADRANRLKSDFLANMSHEIRTPMNAVIGLSHLALQTELSPRQHDYLTKIQAASRNLLGIINDILDFSKIEAGKLSVERIPFHIADVLQEVSAVVQPKVREKGLELVVDLAAHVPATMIGDPLRIGQVLLNLVSNAVKFTEQGEVMVRVSGMPAEGEERAFQLSVYVRDTGIGMSEEQVANLFRPFTQADSSMTRRFGGTGLGLAISRQLVELMGGNIGVDSTVGAGSTFHFAIPCPVVEHDALPGQLPVDLQERRALVVDDSDAVRSIITDMLERFGLSVESVPGGWPALARLEAARAGTSAPIDLMVLDWRMPDLDGVETLRRLRAVEMGHEPRVIMTTAYGQDGVQQALGPEPVAAILEKPVTPSTMLDAIMVALGRNAPASPVPPRRRTDDEPAVDMSALVGRRVLLVEDNPINQQVACGLLELVGVAAMVAGSGEDALQMLRERSFDAVLMDIQMPGLDGYQTTGVVRGELGLADLPIIAMTAHAMTGDRERCLEAGMNDHVAKPIDPHELHAALTRWLAPRRSLGARSATPTAGGGKGRCAPAPAGHAEPPPFPTELPGIDLAAADRAVNGNRTLLRRILVDFASHHGDDATLLATAVEEGQWPDANRIAHTLKGTAATIGAHEVSMLAGVAEQAAAGGNPLPLDLMPRLAAALAIVVDGLSVLAAEPAASPLPPSVDTAAALARLEELASLLDAADPMAGDLAEELADLLDGTPAAAPAAALARYAAAFDFNDAETALGTVAAAVHAMREARS</sequence>
<dbReference type="SUPFAM" id="SSF55874">
    <property type="entry name" value="ATPase domain of HSP90 chaperone/DNA topoisomerase II/histidine kinase"/>
    <property type="match status" value="1"/>
</dbReference>
<feature type="modified residue" description="4-aspartylphosphate" evidence="13">
    <location>
        <position position="843"/>
    </location>
</feature>
<gene>
    <name evidence="21" type="ORF">HND93_00915</name>
</gene>
<dbReference type="CDD" id="cd00082">
    <property type="entry name" value="HisKA"/>
    <property type="match status" value="1"/>
</dbReference>
<keyword evidence="4" id="KW-1003">Cell membrane</keyword>
<feature type="region of interest" description="Disordered" evidence="15">
    <location>
        <begin position="1061"/>
        <end position="1083"/>
    </location>
</feature>
<feature type="domain" description="PAC" evidence="19">
    <location>
        <begin position="214"/>
        <end position="268"/>
    </location>
</feature>
<dbReference type="CDD" id="cd00130">
    <property type="entry name" value="PAS"/>
    <property type="match status" value="3"/>
</dbReference>
<feature type="domain" description="PAS" evidence="18">
    <location>
        <begin position="269"/>
        <end position="321"/>
    </location>
</feature>
<feature type="modified residue" description="Phosphohistidine" evidence="12">
    <location>
        <position position="1149"/>
    </location>
</feature>
<dbReference type="NCBIfam" id="TIGR00229">
    <property type="entry name" value="sensory_box"/>
    <property type="match status" value="3"/>
</dbReference>
<dbReference type="InterPro" id="IPR001610">
    <property type="entry name" value="PAC"/>
</dbReference>
<feature type="domain" description="Response regulatory" evidence="17">
    <location>
        <begin position="940"/>
        <end position="1056"/>
    </location>
</feature>
<dbReference type="SUPFAM" id="SSF47226">
    <property type="entry name" value="Histidine-containing phosphotransfer domain, HPT domain"/>
    <property type="match status" value="1"/>
</dbReference>
<dbReference type="InterPro" id="IPR005467">
    <property type="entry name" value="His_kinase_dom"/>
</dbReference>
<keyword evidence="8" id="KW-0067">ATP-binding</keyword>
<dbReference type="InterPro" id="IPR036097">
    <property type="entry name" value="HisK_dim/P_sf"/>
</dbReference>
<dbReference type="EMBL" id="JABFDB010000001">
    <property type="protein sequence ID" value="NYZ18256.1"/>
    <property type="molecule type" value="Genomic_DNA"/>
</dbReference>
<dbReference type="Gene3D" id="3.40.50.2300">
    <property type="match status" value="2"/>
</dbReference>
<dbReference type="InterPro" id="IPR013767">
    <property type="entry name" value="PAS_fold"/>
</dbReference>
<name>A0ABX2T2C4_9PROT</name>
<evidence type="ECO:0000256" key="7">
    <source>
        <dbReference type="ARBA" id="ARBA00022741"/>
    </source>
</evidence>
<keyword evidence="10" id="KW-0902">Two-component regulatory system</keyword>
<evidence type="ECO:0000256" key="11">
    <source>
        <dbReference type="ARBA" id="ARBA00023136"/>
    </source>
</evidence>
<dbReference type="PROSITE" id="PS50109">
    <property type="entry name" value="HIS_KIN"/>
    <property type="match status" value="1"/>
</dbReference>
<feature type="domain" description="PAC" evidence="19">
    <location>
        <begin position="476"/>
        <end position="529"/>
    </location>
</feature>
<evidence type="ECO:0000256" key="5">
    <source>
        <dbReference type="ARBA" id="ARBA00022553"/>
    </source>
</evidence>
<comment type="caution">
    <text evidence="21">The sequence shown here is derived from an EMBL/GenBank/DDBJ whole genome shotgun (WGS) entry which is preliminary data.</text>
</comment>
<feature type="domain" description="PAS" evidence="18">
    <location>
        <begin position="158"/>
        <end position="200"/>
    </location>
</feature>
<dbReference type="PROSITE" id="PS50894">
    <property type="entry name" value="HPT"/>
    <property type="match status" value="1"/>
</dbReference>
<dbReference type="SMART" id="SM00086">
    <property type="entry name" value="PAC"/>
    <property type="match status" value="3"/>
</dbReference>
<feature type="domain" description="PAC" evidence="19">
    <location>
        <begin position="348"/>
        <end position="399"/>
    </location>
</feature>
<keyword evidence="9" id="KW-1133">Transmembrane helix</keyword>
<dbReference type="InterPro" id="IPR003594">
    <property type="entry name" value="HATPase_dom"/>
</dbReference>
<keyword evidence="14" id="KW-0175">Coiled coil</keyword>
<dbReference type="InterPro" id="IPR000700">
    <property type="entry name" value="PAS-assoc_C"/>
</dbReference>
<dbReference type="CDD" id="cd00088">
    <property type="entry name" value="HPT"/>
    <property type="match status" value="1"/>
</dbReference>
<dbReference type="EC" id="2.7.13.3" evidence="3"/>
<dbReference type="CDD" id="cd16922">
    <property type="entry name" value="HATPase_EvgS-ArcB-TorS-like"/>
    <property type="match status" value="1"/>
</dbReference>
<feature type="coiled-coil region" evidence="14">
    <location>
        <begin position="513"/>
        <end position="547"/>
    </location>
</feature>
<evidence type="ECO:0000256" key="4">
    <source>
        <dbReference type="ARBA" id="ARBA00022475"/>
    </source>
</evidence>
<dbReference type="InterPro" id="IPR008207">
    <property type="entry name" value="Sig_transdc_His_kin_Hpt_dom"/>
</dbReference>
<dbReference type="Pfam" id="PF00512">
    <property type="entry name" value="HisKA"/>
    <property type="match status" value="1"/>
</dbReference>
<dbReference type="InterPro" id="IPR003661">
    <property type="entry name" value="HisK_dim/P_dom"/>
</dbReference>
<evidence type="ECO:0000256" key="1">
    <source>
        <dbReference type="ARBA" id="ARBA00000085"/>
    </source>
</evidence>
<accession>A0ABX2T2C4</accession>
<dbReference type="Proteomes" id="UP000584642">
    <property type="component" value="Unassembled WGS sequence"/>
</dbReference>
<protein>
    <recommendedName>
        <fullName evidence="3">histidine kinase</fullName>
        <ecNumber evidence="3">2.7.13.3</ecNumber>
    </recommendedName>
</protein>
<dbReference type="InterPro" id="IPR036890">
    <property type="entry name" value="HATPase_C_sf"/>
</dbReference>
<dbReference type="InterPro" id="IPR001789">
    <property type="entry name" value="Sig_transdc_resp-reg_receiver"/>
</dbReference>
<keyword evidence="11" id="KW-0472">Membrane</keyword>
<keyword evidence="5 13" id="KW-0597">Phosphoprotein</keyword>
<evidence type="ECO:0000259" key="16">
    <source>
        <dbReference type="PROSITE" id="PS50109"/>
    </source>
</evidence>